<dbReference type="InterPro" id="IPR050974">
    <property type="entry name" value="Plant_ZF_CCCH"/>
</dbReference>
<comment type="caution">
    <text evidence="6">The sequence shown here is derived from an EMBL/GenBank/DDBJ whole genome shotgun (WGS) entry which is preliminary data.</text>
</comment>
<evidence type="ECO:0000256" key="2">
    <source>
        <dbReference type="ARBA" id="ARBA00022771"/>
    </source>
</evidence>
<dbReference type="GO" id="GO:0003677">
    <property type="term" value="F:DNA binding"/>
    <property type="evidence" value="ECO:0007669"/>
    <property type="project" value="UniProtKB-KW"/>
</dbReference>
<dbReference type="EMBL" id="JAKUCV010000024">
    <property type="protein sequence ID" value="KAJ4851560.1"/>
    <property type="molecule type" value="Genomic_DNA"/>
</dbReference>
<keyword evidence="4" id="KW-0238">DNA-binding</keyword>
<proteinExistence type="predicted"/>
<feature type="compositionally biased region" description="Pro residues" evidence="5">
    <location>
        <begin position="55"/>
        <end position="77"/>
    </location>
</feature>
<dbReference type="GO" id="GO:0008270">
    <property type="term" value="F:zinc ion binding"/>
    <property type="evidence" value="ECO:0007669"/>
    <property type="project" value="UniProtKB-KW"/>
</dbReference>
<evidence type="ECO:0000256" key="4">
    <source>
        <dbReference type="ARBA" id="ARBA00023125"/>
    </source>
</evidence>
<evidence type="ECO:0000313" key="7">
    <source>
        <dbReference type="Proteomes" id="UP001141552"/>
    </source>
</evidence>
<dbReference type="Proteomes" id="UP001141552">
    <property type="component" value="Unassembled WGS sequence"/>
</dbReference>
<evidence type="ECO:0000256" key="5">
    <source>
        <dbReference type="SAM" id="MobiDB-lite"/>
    </source>
</evidence>
<organism evidence="6 7">
    <name type="scientific">Turnera subulata</name>
    <dbReference type="NCBI Taxonomy" id="218843"/>
    <lineage>
        <taxon>Eukaryota</taxon>
        <taxon>Viridiplantae</taxon>
        <taxon>Streptophyta</taxon>
        <taxon>Embryophyta</taxon>
        <taxon>Tracheophyta</taxon>
        <taxon>Spermatophyta</taxon>
        <taxon>Magnoliopsida</taxon>
        <taxon>eudicotyledons</taxon>
        <taxon>Gunneridae</taxon>
        <taxon>Pentapetalae</taxon>
        <taxon>rosids</taxon>
        <taxon>fabids</taxon>
        <taxon>Malpighiales</taxon>
        <taxon>Passifloraceae</taxon>
        <taxon>Turnera</taxon>
    </lineage>
</organism>
<sequence length="327" mass="35109">MATSPPPVSQPSSSNVRGQLPGSPHCQGRWPDHHGGVQGQDTDNHGIPLLHPDPADPPSLPPFLPEPGGLPPPPPPGHLLLDLRPPAPAGVRGRRQQPLRWLYETFQSLQPDLQLVVFRFLSTIAGLYLSRVTLGKPLAGFEAVLGCDGGEEVAGDGGVGAEVVEDELGLDLVEVSIIFLKKTMANEPVNVSESQELARQALPRIYYDFLRWRGAEDQQTLKENVEAFTPGTGDCKFGSSCMQIHHPPELMIAPKTNVVLSPTPMGLPLRPGAPTCTHALFSTWACRFDHPMGTLSYSPPSASSLADMPVAPYISCRLRSSIGTLAP</sequence>
<feature type="region of interest" description="Disordered" evidence="5">
    <location>
        <begin position="1"/>
        <end position="92"/>
    </location>
</feature>
<reference evidence="6" key="1">
    <citation type="submission" date="2022-02" db="EMBL/GenBank/DDBJ databases">
        <authorList>
            <person name="Henning P.M."/>
            <person name="McCubbin A.G."/>
            <person name="Shore J.S."/>
        </authorList>
    </citation>
    <scope>NUCLEOTIDE SEQUENCE</scope>
    <source>
        <strain evidence="6">F60SS</strain>
        <tissue evidence="6">Leaves</tissue>
    </source>
</reference>
<dbReference type="PANTHER" id="PTHR12506">
    <property type="entry name" value="PROTEIN PHOSPHATASE RELATED"/>
    <property type="match status" value="1"/>
</dbReference>
<dbReference type="AlphaFoldDB" id="A0A9Q0GK38"/>
<accession>A0A9Q0GK38</accession>
<dbReference type="GO" id="GO:0003729">
    <property type="term" value="F:mRNA binding"/>
    <property type="evidence" value="ECO:0007669"/>
    <property type="project" value="TreeGrafter"/>
</dbReference>
<protein>
    <recommendedName>
        <fullName evidence="8">C3H1-type domain-containing protein</fullName>
    </recommendedName>
</protein>
<reference evidence="6" key="2">
    <citation type="journal article" date="2023" name="Plants (Basel)">
        <title>Annotation of the Turnera subulata (Passifloraceae) Draft Genome Reveals the S-Locus Evolved after the Divergence of Turneroideae from Passifloroideae in a Stepwise Manner.</title>
        <authorList>
            <person name="Henning P.M."/>
            <person name="Roalson E.H."/>
            <person name="Mir W."/>
            <person name="McCubbin A.G."/>
            <person name="Shore J.S."/>
        </authorList>
    </citation>
    <scope>NUCLEOTIDE SEQUENCE</scope>
    <source>
        <strain evidence="6">F60SS</strain>
    </source>
</reference>
<name>A0A9Q0GK38_9ROSI</name>
<evidence type="ECO:0000256" key="1">
    <source>
        <dbReference type="ARBA" id="ARBA00022723"/>
    </source>
</evidence>
<dbReference type="PANTHER" id="PTHR12506:SF41">
    <property type="entry name" value="ZINC FINGER CCCH DOMAIN-CONTAINING PROTEIN 58"/>
    <property type="match status" value="1"/>
</dbReference>
<evidence type="ECO:0000313" key="6">
    <source>
        <dbReference type="EMBL" id="KAJ4851560.1"/>
    </source>
</evidence>
<evidence type="ECO:0008006" key="8">
    <source>
        <dbReference type="Google" id="ProtNLM"/>
    </source>
</evidence>
<evidence type="ECO:0000256" key="3">
    <source>
        <dbReference type="ARBA" id="ARBA00022833"/>
    </source>
</evidence>
<keyword evidence="7" id="KW-1185">Reference proteome</keyword>
<keyword evidence="1" id="KW-0479">Metal-binding</keyword>
<keyword evidence="2" id="KW-0863">Zinc-finger</keyword>
<keyword evidence="3" id="KW-0862">Zinc</keyword>
<gene>
    <name evidence="6" type="ORF">Tsubulata_042702</name>
</gene>